<keyword evidence="1 8" id="KW-0813">Transport</keyword>
<keyword evidence="5 8" id="KW-0249">Electron transport</keyword>
<evidence type="ECO:0000256" key="2">
    <source>
        <dbReference type="ARBA" id="ARBA00022485"/>
    </source>
</evidence>
<proteinExistence type="inferred from homology"/>
<feature type="binding site" evidence="8">
    <location>
        <position position="375"/>
    </location>
    <ligand>
        <name>[4Fe-4S] cluster</name>
        <dbReference type="ChEBI" id="CHEBI:49883"/>
        <label>2</label>
    </ligand>
</feature>
<dbReference type="GO" id="GO:0022900">
    <property type="term" value="P:electron transport chain"/>
    <property type="evidence" value="ECO:0007669"/>
    <property type="project" value="UniProtKB-UniRule"/>
</dbReference>
<dbReference type="Proteomes" id="UP000287872">
    <property type="component" value="Unassembled WGS sequence"/>
</dbReference>
<keyword evidence="6 8" id="KW-0408">Iron</keyword>
<evidence type="ECO:0000256" key="5">
    <source>
        <dbReference type="ARBA" id="ARBA00022982"/>
    </source>
</evidence>
<dbReference type="PANTHER" id="PTHR43034">
    <property type="entry name" value="ION-TRANSLOCATING OXIDOREDUCTASE COMPLEX SUBUNIT C"/>
    <property type="match status" value="1"/>
</dbReference>
<protein>
    <recommendedName>
        <fullName evidence="8">Ion-translocating oxidoreductase complex subunit C</fullName>
        <ecNumber evidence="8">7.-.-.-</ecNumber>
    </recommendedName>
    <alternativeName>
        <fullName evidence="8">Rnf electron transport complex subunit C</fullName>
    </alternativeName>
</protein>
<dbReference type="GO" id="GO:0051539">
    <property type="term" value="F:4 iron, 4 sulfur cluster binding"/>
    <property type="evidence" value="ECO:0007669"/>
    <property type="project" value="UniProtKB-KW"/>
</dbReference>
<dbReference type="GO" id="GO:0009055">
    <property type="term" value="F:electron transfer activity"/>
    <property type="evidence" value="ECO:0007669"/>
    <property type="project" value="InterPro"/>
</dbReference>
<sequence length="447" mass="48192">MIKSFRGGIHPNGNKSYTADKLIEIAPLPSVVIIPVRQHIGAPCLPIVAKGDFVKKGQVIASSDAFVSSPVHASISGMVKEVAEYPHVVFGKCLSIVIENDGKDEWVEGIPCERDWEKLKGNEIGNIIKDAGIVGMGGATFPTHVKLSPPKEKKIDTFILNAAECEPYLTADHRMMLEYSQQICTGVKIVMKVLGVQKAYVGIEDNKPDAVIAMKRAFEGTTVQVKEIPTKYPQGSEKMLIKVLADREVPSGNLPMDVGVVVQNVGTVIAIYDAVVRGIPLIQRVTTISGSAVKEPKNLLLRIGTTFEEAIDNCGGFIEKPAKVIMGGPMMGFAQSNLKVSIIKGVSGILGLTKKDVNNGTESPCIRCGKCVSVCPCGLNPGMLSILGQKNLYQEAKEEQNLLDCAECGSCVYVCPAKRNIVQYIRYCKMQNAAQTAKLNAAYAAKK</sequence>
<dbReference type="PANTHER" id="PTHR43034:SF2">
    <property type="entry name" value="ION-TRANSLOCATING OXIDOREDUCTASE COMPLEX SUBUNIT C"/>
    <property type="match status" value="1"/>
</dbReference>
<comment type="function">
    <text evidence="8">Part of a membrane-bound complex that couples electron transfer with translocation of ions across the membrane.</text>
</comment>
<evidence type="ECO:0000256" key="7">
    <source>
        <dbReference type="ARBA" id="ARBA00023014"/>
    </source>
</evidence>
<feature type="binding site" evidence="8">
    <location>
        <position position="405"/>
    </location>
    <ligand>
        <name>[4Fe-4S] cluster</name>
        <dbReference type="ChEBI" id="CHEBI:49883"/>
        <label>2</label>
    </ligand>
</feature>
<dbReference type="InterPro" id="IPR011538">
    <property type="entry name" value="Nuo51_FMN-bd"/>
</dbReference>
<keyword evidence="8" id="KW-1278">Translocase</keyword>
<dbReference type="Pfam" id="PF13375">
    <property type="entry name" value="RnfC_N"/>
    <property type="match status" value="1"/>
</dbReference>
<dbReference type="InterPro" id="IPR010208">
    <property type="entry name" value="Ion_transpt_RnfC/RsxC"/>
</dbReference>
<dbReference type="Gene3D" id="3.40.50.11540">
    <property type="entry name" value="NADH-ubiquinone oxidoreductase 51kDa subunit"/>
    <property type="match status" value="1"/>
</dbReference>
<dbReference type="PROSITE" id="PS00198">
    <property type="entry name" value="4FE4S_FER_1"/>
    <property type="match status" value="1"/>
</dbReference>
<keyword evidence="2 8" id="KW-0004">4Fe-4S</keyword>
<evidence type="ECO:0000256" key="4">
    <source>
        <dbReference type="ARBA" id="ARBA00022737"/>
    </source>
</evidence>
<evidence type="ECO:0000313" key="10">
    <source>
        <dbReference type="EMBL" id="GCD08868.1"/>
    </source>
</evidence>
<dbReference type="GO" id="GO:0046872">
    <property type="term" value="F:metal ion binding"/>
    <property type="evidence" value="ECO:0007669"/>
    <property type="project" value="UniProtKB-KW"/>
</dbReference>
<feature type="binding site" evidence="8">
    <location>
        <position position="415"/>
    </location>
    <ligand>
        <name>[4Fe-4S] cluster</name>
        <dbReference type="ChEBI" id="CHEBI:49883"/>
        <label>1</label>
    </ligand>
</feature>
<keyword evidence="4 8" id="KW-0677">Repeat</keyword>
<accession>A0A401UH43</accession>
<dbReference type="InterPro" id="IPR017896">
    <property type="entry name" value="4Fe4S_Fe-S-bd"/>
</dbReference>
<evidence type="ECO:0000256" key="3">
    <source>
        <dbReference type="ARBA" id="ARBA00022723"/>
    </source>
</evidence>
<reference evidence="10 11" key="1">
    <citation type="submission" date="2018-11" db="EMBL/GenBank/DDBJ databases">
        <title>Genome sequencing and assembly of Clostridium tagluense strain A121.</title>
        <authorList>
            <person name="Murakami T."/>
            <person name="Segawa T."/>
            <person name="Shcherbakova V.A."/>
            <person name="Mori H."/>
            <person name="Yoshimura Y."/>
        </authorList>
    </citation>
    <scope>NUCLEOTIDE SEQUENCE [LARGE SCALE GENOMIC DNA]</scope>
    <source>
        <strain evidence="10 11">A121</strain>
    </source>
</reference>
<keyword evidence="8" id="KW-1003">Cell membrane</keyword>
<feature type="binding site" evidence="8">
    <location>
        <position position="371"/>
    </location>
    <ligand>
        <name>[4Fe-4S] cluster</name>
        <dbReference type="ChEBI" id="CHEBI:49883"/>
        <label>1</label>
    </ligand>
</feature>
<dbReference type="GO" id="GO:0005886">
    <property type="term" value="C:plasma membrane"/>
    <property type="evidence" value="ECO:0007669"/>
    <property type="project" value="UniProtKB-SubCell"/>
</dbReference>
<feature type="domain" description="4Fe-4S ferredoxin-type" evidence="9">
    <location>
        <begin position="354"/>
        <end position="376"/>
    </location>
</feature>
<evidence type="ECO:0000256" key="8">
    <source>
        <dbReference type="HAMAP-Rule" id="MF_00461"/>
    </source>
</evidence>
<dbReference type="OrthoDB" id="9767754at2"/>
<dbReference type="NCBIfam" id="TIGR01945">
    <property type="entry name" value="rnfC"/>
    <property type="match status" value="1"/>
</dbReference>
<keyword evidence="11" id="KW-1185">Reference proteome</keyword>
<dbReference type="SUPFAM" id="SSF142019">
    <property type="entry name" value="Nqo1 FMN-binding domain-like"/>
    <property type="match status" value="1"/>
</dbReference>
<comment type="subcellular location">
    <subcellularLocation>
        <location evidence="8">Cell membrane</location>
        <topology evidence="8">Peripheral membrane protein</topology>
    </subcellularLocation>
</comment>
<evidence type="ECO:0000256" key="6">
    <source>
        <dbReference type="ARBA" id="ARBA00023004"/>
    </source>
</evidence>
<dbReference type="Pfam" id="PF13237">
    <property type="entry name" value="Fer4_10"/>
    <property type="match status" value="1"/>
</dbReference>
<organism evidence="10 11">
    <name type="scientific">Clostridium tagluense</name>
    <dbReference type="NCBI Taxonomy" id="360422"/>
    <lineage>
        <taxon>Bacteria</taxon>
        <taxon>Bacillati</taxon>
        <taxon>Bacillota</taxon>
        <taxon>Clostridia</taxon>
        <taxon>Eubacteriales</taxon>
        <taxon>Clostridiaceae</taxon>
        <taxon>Clostridium</taxon>
    </lineage>
</organism>
<dbReference type="Pfam" id="PF10531">
    <property type="entry name" value="SLBB"/>
    <property type="match status" value="1"/>
</dbReference>
<dbReference type="Pfam" id="PF01512">
    <property type="entry name" value="Complex1_51K"/>
    <property type="match status" value="1"/>
</dbReference>
<gene>
    <name evidence="10" type="primary">rnfC_1</name>
    <name evidence="8" type="synonym">rnfC</name>
    <name evidence="10" type="ORF">Ctaglu_04910</name>
</gene>
<feature type="binding site" evidence="8">
    <location>
        <position position="368"/>
    </location>
    <ligand>
        <name>[4Fe-4S] cluster</name>
        <dbReference type="ChEBI" id="CHEBI:49883"/>
        <label>1</label>
    </ligand>
</feature>
<dbReference type="InterPro" id="IPR019554">
    <property type="entry name" value="Soluble_ligand-bd"/>
</dbReference>
<dbReference type="InterPro" id="IPR017900">
    <property type="entry name" value="4Fe4S_Fe_S_CS"/>
</dbReference>
<feature type="binding site" evidence="8">
    <location>
        <position position="365"/>
    </location>
    <ligand>
        <name>[4Fe-4S] cluster</name>
        <dbReference type="ChEBI" id="CHEBI:49883"/>
        <label>1</label>
    </ligand>
</feature>
<keyword evidence="8" id="KW-0472">Membrane</keyword>
<evidence type="ECO:0000256" key="1">
    <source>
        <dbReference type="ARBA" id="ARBA00022448"/>
    </source>
</evidence>
<keyword evidence="3 8" id="KW-0479">Metal-binding</keyword>
<comment type="cofactor">
    <cofactor evidence="8">
        <name>[4Fe-4S] cluster</name>
        <dbReference type="ChEBI" id="CHEBI:49883"/>
    </cofactor>
    <text evidence="8">Binds 2 [4Fe-4S] clusters per subunit.</text>
</comment>
<dbReference type="SUPFAM" id="SSF46548">
    <property type="entry name" value="alpha-helical ferredoxin"/>
    <property type="match status" value="1"/>
</dbReference>
<dbReference type="EC" id="7.-.-.-" evidence="8"/>
<evidence type="ECO:0000259" key="9">
    <source>
        <dbReference type="PROSITE" id="PS51379"/>
    </source>
</evidence>
<dbReference type="NCBIfam" id="NF003454">
    <property type="entry name" value="PRK05035.1"/>
    <property type="match status" value="1"/>
</dbReference>
<comment type="caution">
    <text evidence="10">The sequence shown here is derived from an EMBL/GenBank/DDBJ whole genome shotgun (WGS) entry which is preliminary data.</text>
</comment>
<comment type="similarity">
    <text evidence="8">Belongs to the 4Fe4S bacterial-type ferredoxin family. RnfC subfamily.</text>
</comment>
<dbReference type="InterPro" id="IPR037225">
    <property type="entry name" value="Nuo51_FMN-bd_sf"/>
</dbReference>
<dbReference type="Gene3D" id="3.30.70.20">
    <property type="match status" value="1"/>
</dbReference>
<evidence type="ECO:0000313" key="11">
    <source>
        <dbReference type="Proteomes" id="UP000287872"/>
    </source>
</evidence>
<name>A0A401UH43_9CLOT</name>
<dbReference type="EMBL" id="BHYK01000002">
    <property type="protein sequence ID" value="GCD08868.1"/>
    <property type="molecule type" value="Genomic_DNA"/>
</dbReference>
<dbReference type="PROSITE" id="PS51379">
    <property type="entry name" value="4FE4S_FER_2"/>
    <property type="match status" value="2"/>
</dbReference>
<comment type="subunit">
    <text evidence="8">The complex is composed of six subunits: RnfA, RnfB, RnfC, RnfD, RnfE and RnfG.</text>
</comment>
<dbReference type="InterPro" id="IPR026902">
    <property type="entry name" value="RnfC_N"/>
</dbReference>
<feature type="binding site" evidence="8">
    <location>
        <position position="411"/>
    </location>
    <ligand>
        <name>[4Fe-4S] cluster</name>
        <dbReference type="ChEBI" id="CHEBI:49883"/>
        <label>2</label>
    </ligand>
</feature>
<dbReference type="RefSeq" id="WP_124997737.1">
    <property type="nucleotide sequence ID" value="NZ_BHYK01000002.1"/>
</dbReference>
<feature type="domain" description="4Fe-4S ferredoxin-type" evidence="9">
    <location>
        <begin position="396"/>
        <end position="427"/>
    </location>
</feature>
<keyword evidence="7 8" id="KW-0411">Iron-sulfur</keyword>
<dbReference type="AlphaFoldDB" id="A0A401UH43"/>
<feature type="binding site" evidence="8">
    <location>
        <position position="408"/>
    </location>
    <ligand>
        <name>[4Fe-4S] cluster</name>
        <dbReference type="ChEBI" id="CHEBI:49883"/>
        <label>2</label>
    </ligand>
</feature>
<dbReference type="Gene3D" id="3.10.20.600">
    <property type="match status" value="1"/>
</dbReference>
<dbReference type="HAMAP" id="MF_00461">
    <property type="entry name" value="RsxC_RnfC"/>
    <property type="match status" value="1"/>
</dbReference>